<name>A0A4Y2AXL5_ARAVE</name>
<evidence type="ECO:0000313" key="2">
    <source>
        <dbReference type="Proteomes" id="UP000499080"/>
    </source>
</evidence>
<proteinExistence type="predicted"/>
<organism evidence="1 2">
    <name type="scientific">Araneus ventricosus</name>
    <name type="common">Orbweaver spider</name>
    <name type="synonym">Epeira ventricosa</name>
    <dbReference type="NCBI Taxonomy" id="182803"/>
    <lineage>
        <taxon>Eukaryota</taxon>
        <taxon>Metazoa</taxon>
        <taxon>Ecdysozoa</taxon>
        <taxon>Arthropoda</taxon>
        <taxon>Chelicerata</taxon>
        <taxon>Arachnida</taxon>
        <taxon>Araneae</taxon>
        <taxon>Araneomorphae</taxon>
        <taxon>Entelegynae</taxon>
        <taxon>Araneoidea</taxon>
        <taxon>Araneidae</taxon>
        <taxon>Araneus</taxon>
    </lineage>
</organism>
<gene>
    <name evidence="1" type="ORF">AVEN_191066_1</name>
</gene>
<reference evidence="1 2" key="1">
    <citation type="journal article" date="2019" name="Sci. Rep.">
        <title>Orb-weaving spider Araneus ventricosus genome elucidates the spidroin gene catalogue.</title>
        <authorList>
            <person name="Kono N."/>
            <person name="Nakamura H."/>
            <person name="Ohtoshi R."/>
            <person name="Moran D.A.P."/>
            <person name="Shinohara A."/>
            <person name="Yoshida Y."/>
            <person name="Fujiwara M."/>
            <person name="Mori M."/>
            <person name="Tomita M."/>
            <person name="Arakawa K."/>
        </authorList>
    </citation>
    <scope>NUCLEOTIDE SEQUENCE [LARGE SCALE GENOMIC DNA]</scope>
</reference>
<comment type="caution">
    <text evidence="1">The sequence shown here is derived from an EMBL/GenBank/DDBJ whole genome shotgun (WGS) entry which is preliminary data.</text>
</comment>
<dbReference type="Gene3D" id="3.30.420.10">
    <property type="entry name" value="Ribonuclease H-like superfamily/Ribonuclease H"/>
    <property type="match status" value="1"/>
</dbReference>
<sequence>MLLDPCLEAGRMGAKWNLRSSTSYLCIVSTGDAMNTSPGSRSLRSYIRIISCYFMLPWAQREPDLTPTDLWPWESLKSKLYASNLQNVSDLKDAIQCEIQQIPVHMVGVAVLSTICLL</sequence>
<dbReference type="EMBL" id="BGPR01000038">
    <property type="protein sequence ID" value="GBL84600.1"/>
    <property type="molecule type" value="Genomic_DNA"/>
</dbReference>
<evidence type="ECO:0000313" key="1">
    <source>
        <dbReference type="EMBL" id="GBL84600.1"/>
    </source>
</evidence>
<keyword evidence="2" id="KW-1185">Reference proteome</keyword>
<dbReference type="GO" id="GO:0003676">
    <property type="term" value="F:nucleic acid binding"/>
    <property type="evidence" value="ECO:0007669"/>
    <property type="project" value="InterPro"/>
</dbReference>
<protein>
    <submittedName>
        <fullName evidence="1">Uncharacterized protein</fullName>
    </submittedName>
</protein>
<dbReference type="InterPro" id="IPR036397">
    <property type="entry name" value="RNaseH_sf"/>
</dbReference>
<accession>A0A4Y2AXL5</accession>
<dbReference type="Proteomes" id="UP000499080">
    <property type="component" value="Unassembled WGS sequence"/>
</dbReference>
<dbReference type="AlphaFoldDB" id="A0A4Y2AXL5"/>